<name>A0A4Y8IHE9_9BACI</name>
<comment type="caution">
    <text evidence="2">The sequence shown here is derived from an EMBL/GenBank/DDBJ whole genome shotgun (WGS) entry which is preliminary data.</text>
</comment>
<organism evidence="2 3">
    <name type="scientific">Filobacillus milosensis</name>
    <dbReference type="NCBI Taxonomy" id="94137"/>
    <lineage>
        <taxon>Bacteria</taxon>
        <taxon>Bacillati</taxon>
        <taxon>Bacillota</taxon>
        <taxon>Bacilli</taxon>
        <taxon>Bacillales</taxon>
        <taxon>Bacillaceae</taxon>
        <taxon>Filobacillus</taxon>
    </lineage>
</organism>
<dbReference type="AlphaFoldDB" id="A0A4Y8IHE9"/>
<feature type="transmembrane region" description="Helical" evidence="1">
    <location>
        <begin position="262"/>
        <end position="288"/>
    </location>
</feature>
<proteinExistence type="predicted"/>
<sequence length="386" mass="44843">MLWKYMLFELKVLMTNKKHLFIALILVLFFPLFFIQQSTTLTETLKEEKYEMRGIYDSIINQLPDMEEDTEKGRQVHESVLRQLRHVGMQIWYINRDREAYIEEGYKLIEEKRFVHELDNENIPEHFIFPKSEITKDYKRLEYIDQNGLPVEQKNQTTSAFLVTALSTLAGLLFSVAILISGNEILTFEKEHSTVMSGLPIDFFKKILVKISIHCSYIMLALTLGIGVGGLIAYVKNGLGYFNYPIIYYNNGSYEAIPNYQFLLLMFLGLAALTLLLLVFSVVLNLLFNHAFANLLIGLSILLLPELFASKLIELPFLQPLTYIHLDDIFTGEFSTQLNQPQLDYWNAILWFVGLSFGLLIIIYFIRKLNFYNVKTLLRPLSRNKV</sequence>
<feature type="transmembrane region" description="Helical" evidence="1">
    <location>
        <begin position="160"/>
        <end position="180"/>
    </location>
</feature>
<keyword evidence="1" id="KW-1133">Transmembrane helix</keyword>
<evidence type="ECO:0008006" key="4">
    <source>
        <dbReference type="Google" id="ProtNLM"/>
    </source>
</evidence>
<dbReference type="RefSeq" id="WP_134341198.1">
    <property type="nucleotide sequence ID" value="NZ_SOPW01000019.1"/>
</dbReference>
<dbReference type="EMBL" id="SOPW01000019">
    <property type="protein sequence ID" value="TFB14123.1"/>
    <property type="molecule type" value="Genomic_DNA"/>
</dbReference>
<feature type="transmembrane region" description="Helical" evidence="1">
    <location>
        <begin position="215"/>
        <end position="235"/>
    </location>
</feature>
<keyword evidence="1" id="KW-0472">Membrane</keyword>
<evidence type="ECO:0000313" key="2">
    <source>
        <dbReference type="EMBL" id="TFB14123.1"/>
    </source>
</evidence>
<feature type="transmembrane region" description="Helical" evidence="1">
    <location>
        <begin position="345"/>
        <end position="366"/>
    </location>
</feature>
<evidence type="ECO:0000313" key="3">
    <source>
        <dbReference type="Proteomes" id="UP000297975"/>
    </source>
</evidence>
<feature type="transmembrane region" description="Helical" evidence="1">
    <location>
        <begin position="295"/>
        <end position="313"/>
    </location>
</feature>
<reference evidence="2 3" key="1">
    <citation type="submission" date="2019-03" db="EMBL/GenBank/DDBJ databases">
        <authorList>
            <person name="He R.-H."/>
        </authorList>
    </citation>
    <scope>NUCLEOTIDE SEQUENCE [LARGE SCALE GENOMIC DNA]</scope>
    <source>
        <strain evidence="3">SH 714</strain>
    </source>
</reference>
<gene>
    <name evidence="2" type="ORF">E3U55_14510</name>
</gene>
<protein>
    <recommendedName>
        <fullName evidence="4">ABC transporter permease</fullName>
    </recommendedName>
</protein>
<keyword evidence="3" id="KW-1185">Reference proteome</keyword>
<dbReference type="Proteomes" id="UP000297975">
    <property type="component" value="Unassembled WGS sequence"/>
</dbReference>
<keyword evidence="1" id="KW-0812">Transmembrane</keyword>
<accession>A0A4Y8IHE9</accession>
<evidence type="ECO:0000256" key="1">
    <source>
        <dbReference type="SAM" id="Phobius"/>
    </source>
</evidence>